<proteinExistence type="predicted"/>
<sequence length="355" mass="41679">MDLLRACFLTDQEKAELNRHNKAQSDLMKWAQEKRSEIRLLLLGTGESGKSTFIRQMRIIYGNGFSEEERRGCKVLILGTILKSVQCVVKAMDHLQISFEHKYNLHNAQLIGNVKVDDFMAVTDMYASAIKDLWNDAGTQQCFQRRREYQVDDSMKYYASHIDRIAEAKYVPTDEDILHMRAPTTGLVEYEIKIRKNSFFFIDVGGQRSERRKWIHCFDRVQLIIFLVAISEYDQILEETKDRNRLIESRSVFTTLCNSEWFSGTPFLVFFNKIDLLAEKIMYSHLAAFFPEYQGPKQDHMKAREFLRDMFLQLTMGRKFYKHFTCATDTSQIKTVLEVVQNTIIRSILNQQNCY</sequence>
<dbReference type="GO" id="GO:0031683">
    <property type="term" value="F:G-protein beta/gamma-subunit complex binding"/>
    <property type="evidence" value="ECO:0007669"/>
    <property type="project" value="InterPro"/>
</dbReference>
<keyword evidence="1 7" id="KW-0479">Metal-binding</keyword>
<feature type="binding site" evidence="6">
    <location>
        <begin position="47"/>
        <end position="52"/>
    </location>
    <ligand>
        <name>GTP</name>
        <dbReference type="ChEBI" id="CHEBI:37565"/>
    </ligand>
</feature>
<evidence type="ECO:0000256" key="7">
    <source>
        <dbReference type="PIRSR" id="PIRSR601019-2"/>
    </source>
</evidence>
<keyword evidence="5" id="KW-0807">Transducer</keyword>
<feature type="binding site" evidence="7">
    <location>
        <position position="184"/>
    </location>
    <ligand>
        <name>Mg(2+)</name>
        <dbReference type="ChEBI" id="CHEBI:18420"/>
    </ligand>
</feature>
<feature type="binding site" evidence="7">
    <location>
        <position position="51"/>
    </location>
    <ligand>
        <name>Mg(2+)</name>
        <dbReference type="ChEBI" id="CHEBI:18420"/>
    </ligand>
</feature>
<dbReference type="GO" id="GO:0003925">
    <property type="term" value="F:G protein activity"/>
    <property type="evidence" value="ECO:0007669"/>
    <property type="project" value="UniProtKB-ARBA"/>
</dbReference>
<dbReference type="GO" id="GO:0001664">
    <property type="term" value="F:G protein-coupled receptor binding"/>
    <property type="evidence" value="ECO:0007669"/>
    <property type="project" value="TreeGrafter"/>
</dbReference>
<dbReference type="PANTHER" id="PTHR10218:SF329">
    <property type="entry name" value="GUANINE NUCLEOTIDE-BINDING PROTEIN G(Q) SUBUNIT ALPHA"/>
    <property type="match status" value="1"/>
</dbReference>
<dbReference type="Gene3D" id="1.10.400.10">
    <property type="entry name" value="GI Alpha 1, domain 2-like"/>
    <property type="match status" value="1"/>
</dbReference>
<evidence type="ECO:0000313" key="8">
    <source>
        <dbReference type="EnsemblMetazoa" id="SCAU004454-PA"/>
    </source>
</evidence>
<dbReference type="GO" id="GO:0005834">
    <property type="term" value="C:heterotrimeric G-protein complex"/>
    <property type="evidence" value="ECO:0007669"/>
    <property type="project" value="TreeGrafter"/>
</dbReference>
<dbReference type="GO" id="GO:0000902">
    <property type="term" value="P:cell morphogenesis"/>
    <property type="evidence" value="ECO:0007669"/>
    <property type="project" value="UniProtKB-ARBA"/>
</dbReference>
<dbReference type="GO" id="GO:0007188">
    <property type="term" value="P:adenylate cyclase-modulating G protein-coupled receptor signaling pathway"/>
    <property type="evidence" value="ECO:0007669"/>
    <property type="project" value="TreeGrafter"/>
</dbReference>
<keyword evidence="3 7" id="KW-0460">Magnesium</keyword>
<dbReference type="AlphaFoldDB" id="A0A1I8P3E1"/>
<dbReference type="KEGG" id="scac:106087925"/>
<dbReference type="GO" id="GO:0050793">
    <property type="term" value="P:regulation of developmental process"/>
    <property type="evidence" value="ECO:0007669"/>
    <property type="project" value="UniProtKB-ARBA"/>
</dbReference>
<evidence type="ECO:0000256" key="1">
    <source>
        <dbReference type="ARBA" id="ARBA00022723"/>
    </source>
</evidence>
<dbReference type="SMART" id="SM00275">
    <property type="entry name" value="G_alpha"/>
    <property type="match status" value="1"/>
</dbReference>
<evidence type="ECO:0000313" key="9">
    <source>
        <dbReference type="Proteomes" id="UP000095300"/>
    </source>
</evidence>
<accession>A0A1I8P3E1</accession>
<feature type="binding site" evidence="6">
    <location>
        <position position="327"/>
    </location>
    <ligand>
        <name>GTP</name>
        <dbReference type="ChEBI" id="CHEBI:37565"/>
    </ligand>
</feature>
<keyword evidence="9" id="KW-1185">Reference proteome</keyword>
<dbReference type="SUPFAM" id="SSF52540">
    <property type="entry name" value="P-loop containing nucleoside triphosphate hydrolases"/>
    <property type="match status" value="1"/>
</dbReference>
<organism evidence="8 9">
    <name type="scientific">Stomoxys calcitrans</name>
    <name type="common">Stable fly</name>
    <name type="synonym">Conops calcitrans</name>
    <dbReference type="NCBI Taxonomy" id="35570"/>
    <lineage>
        <taxon>Eukaryota</taxon>
        <taxon>Metazoa</taxon>
        <taxon>Ecdysozoa</taxon>
        <taxon>Arthropoda</taxon>
        <taxon>Hexapoda</taxon>
        <taxon>Insecta</taxon>
        <taxon>Pterygota</taxon>
        <taxon>Neoptera</taxon>
        <taxon>Endopterygota</taxon>
        <taxon>Diptera</taxon>
        <taxon>Brachycera</taxon>
        <taxon>Muscomorpha</taxon>
        <taxon>Muscoidea</taxon>
        <taxon>Muscidae</taxon>
        <taxon>Stomoxys</taxon>
    </lineage>
</organism>
<dbReference type="CDD" id="cd00066">
    <property type="entry name" value="G-alpha"/>
    <property type="match status" value="1"/>
</dbReference>
<dbReference type="InterPro" id="IPR001019">
    <property type="entry name" value="Gprotein_alpha_su"/>
</dbReference>
<name>A0A1I8P3E1_STOCA</name>
<gene>
    <name evidence="8" type="primary">106087925</name>
</gene>
<keyword evidence="4 6" id="KW-0342">GTP-binding</keyword>
<feature type="binding site" evidence="6">
    <location>
        <begin position="153"/>
        <end position="154"/>
    </location>
    <ligand>
        <name>GTP</name>
        <dbReference type="ChEBI" id="CHEBI:37565"/>
    </ligand>
</feature>
<dbReference type="InterPro" id="IPR011025">
    <property type="entry name" value="GproteinA_insert"/>
</dbReference>
<dbReference type="FunFam" id="1.10.400.10:FF:000002">
    <property type="entry name" value="guanine nucleotide-binding protein G(Q) subunit alpha"/>
    <property type="match status" value="1"/>
</dbReference>
<dbReference type="GO" id="GO:0046872">
    <property type="term" value="F:metal ion binding"/>
    <property type="evidence" value="ECO:0007669"/>
    <property type="project" value="UniProtKB-KW"/>
</dbReference>
<dbReference type="Gene3D" id="3.40.50.300">
    <property type="entry name" value="P-loop containing nucleotide triphosphate hydrolases"/>
    <property type="match status" value="1"/>
</dbReference>
<dbReference type="Pfam" id="PF00503">
    <property type="entry name" value="G-alpha"/>
    <property type="match status" value="1"/>
</dbReference>
<feature type="binding site" evidence="6">
    <location>
        <begin position="178"/>
        <end position="184"/>
    </location>
    <ligand>
        <name>GTP</name>
        <dbReference type="ChEBI" id="CHEBI:37565"/>
    </ligand>
</feature>
<dbReference type="PANTHER" id="PTHR10218">
    <property type="entry name" value="GTP-BINDING PROTEIN ALPHA SUBUNIT"/>
    <property type="match status" value="1"/>
</dbReference>
<feature type="binding site" evidence="6">
    <location>
        <begin position="272"/>
        <end position="275"/>
    </location>
    <ligand>
        <name>GTP</name>
        <dbReference type="ChEBI" id="CHEBI:37565"/>
    </ligand>
</feature>
<dbReference type="GO" id="GO:0030234">
    <property type="term" value="F:enzyme regulator activity"/>
    <property type="evidence" value="ECO:0007669"/>
    <property type="project" value="UniProtKB-ARBA"/>
</dbReference>
<dbReference type="Proteomes" id="UP000095300">
    <property type="component" value="Unassembled WGS sequence"/>
</dbReference>
<keyword evidence="2 6" id="KW-0547">Nucleotide-binding</keyword>
<dbReference type="GO" id="GO:0005737">
    <property type="term" value="C:cytoplasm"/>
    <property type="evidence" value="ECO:0007669"/>
    <property type="project" value="TreeGrafter"/>
</dbReference>
<dbReference type="STRING" id="35570.A0A1I8P3E1"/>
<dbReference type="PRINTS" id="PR00318">
    <property type="entry name" value="GPROTEINA"/>
</dbReference>
<dbReference type="VEuPathDB" id="VectorBase:SCAU004454"/>
<dbReference type="FunFam" id="3.40.50.300:FF:000692">
    <property type="entry name" value="Guanine nucleotide-binding protein subunit alpha"/>
    <property type="match status" value="1"/>
</dbReference>
<dbReference type="InterPro" id="IPR027417">
    <property type="entry name" value="P-loop_NTPase"/>
</dbReference>
<dbReference type="GO" id="GO:0005525">
    <property type="term" value="F:GTP binding"/>
    <property type="evidence" value="ECO:0007669"/>
    <property type="project" value="UniProtKB-KW"/>
</dbReference>
<evidence type="ECO:0000256" key="4">
    <source>
        <dbReference type="ARBA" id="ARBA00023134"/>
    </source>
</evidence>
<dbReference type="EnsemblMetazoa" id="SCAU004454-RA">
    <property type="protein sequence ID" value="SCAU004454-PA"/>
    <property type="gene ID" value="SCAU004454"/>
</dbReference>
<reference evidence="8" key="1">
    <citation type="submission" date="2020-05" db="UniProtKB">
        <authorList>
            <consortium name="EnsemblMetazoa"/>
        </authorList>
    </citation>
    <scope>IDENTIFICATION</scope>
    <source>
        <strain evidence="8">USDA</strain>
    </source>
</reference>
<evidence type="ECO:0000256" key="5">
    <source>
        <dbReference type="ARBA" id="ARBA00023224"/>
    </source>
</evidence>
<dbReference type="PROSITE" id="PS51882">
    <property type="entry name" value="G_ALPHA"/>
    <property type="match status" value="1"/>
</dbReference>
<evidence type="ECO:0000256" key="3">
    <source>
        <dbReference type="ARBA" id="ARBA00022842"/>
    </source>
</evidence>
<protein>
    <submittedName>
        <fullName evidence="8">Uncharacterized protein</fullName>
    </submittedName>
</protein>
<dbReference type="SUPFAM" id="SSF47895">
    <property type="entry name" value="Transducin (alpha subunit), insertion domain"/>
    <property type="match status" value="1"/>
</dbReference>
<evidence type="ECO:0000256" key="6">
    <source>
        <dbReference type="PIRSR" id="PIRSR601019-1"/>
    </source>
</evidence>
<feature type="binding site" evidence="6">
    <location>
        <begin position="203"/>
        <end position="207"/>
    </location>
    <ligand>
        <name>GTP</name>
        <dbReference type="ChEBI" id="CHEBI:37565"/>
    </ligand>
</feature>
<evidence type="ECO:0000256" key="2">
    <source>
        <dbReference type="ARBA" id="ARBA00022741"/>
    </source>
</evidence>
<dbReference type="OrthoDB" id="5817230at2759"/>